<dbReference type="Gene3D" id="3.90.76.10">
    <property type="entry name" value="Dipeptide-binding Protein, Domain 1"/>
    <property type="match status" value="1"/>
</dbReference>
<dbReference type="Gene3D" id="3.10.105.10">
    <property type="entry name" value="Dipeptide-binding Protein, Domain 3"/>
    <property type="match status" value="1"/>
</dbReference>
<dbReference type="Proteomes" id="UP000236604">
    <property type="component" value="Unassembled WGS sequence"/>
</dbReference>
<name>A0A2K1PC41_9BACT</name>
<organism evidence="5 6">
    <name type="scientific">Petrotoga mexicana DSM 14811</name>
    <dbReference type="NCBI Taxonomy" id="1122954"/>
    <lineage>
        <taxon>Bacteria</taxon>
        <taxon>Thermotogati</taxon>
        <taxon>Thermotogota</taxon>
        <taxon>Thermotogae</taxon>
        <taxon>Petrotogales</taxon>
        <taxon>Petrotogaceae</taxon>
        <taxon>Petrotoga</taxon>
    </lineage>
</organism>
<dbReference type="GO" id="GO:0042597">
    <property type="term" value="C:periplasmic space"/>
    <property type="evidence" value="ECO:0007669"/>
    <property type="project" value="UniProtKB-ARBA"/>
</dbReference>
<dbReference type="GO" id="GO:0043190">
    <property type="term" value="C:ATP-binding cassette (ABC) transporter complex"/>
    <property type="evidence" value="ECO:0007669"/>
    <property type="project" value="InterPro"/>
</dbReference>
<dbReference type="InterPro" id="IPR039424">
    <property type="entry name" value="SBP_5"/>
</dbReference>
<keyword evidence="2" id="KW-0813">Transport</keyword>
<comment type="similarity">
    <text evidence="1">Belongs to the bacterial solute-binding protein 5 family.</text>
</comment>
<dbReference type="AlphaFoldDB" id="A0A2K1PC41"/>
<keyword evidence="3" id="KW-0732">Signal</keyword>
<keyword evidence="6" id="KW-1185">Reference proteome</keyword>
<comment type="caution">
    <text evidence="5">The sequence shown here is derived from an EMBL/GenBank/DDBJ whole genome shotgun (WGS) entry which is preliminary data.</text>
</comment>
<feature type="domain" description="Solute-binding protein family 5" evidence="4">
    <location>
        <begin position="67"/>
        <end position="419"/>
    </location>
</feature>
<evidence type="ECO:0000259" key="4">
    <source>
        <dbReference type="Pfam" id="PF00496"/>
    </source>
</evidence>
<evidence type="ECO:0000313" key="6">
    <source>
        <dbReference type="Proteomes" id="UP000236604"/>
    </source>
</evidence>
<evidence type="ECO:0000313" key="5">
    <source>
        <dbReference type="EMBL" id="PNS00363.1"/>
    </source>
</evidence>
<evidence type="ECO:0000256" key="3">
    <source>
        <dbReference type="ARBA" id="ARBA00022729"/>
    </source>
</evidence>
<sequence length="500" mass="57010">MKKIFVVLSVLTLVIFGFSQQNGGVLQIGIETEPVGFDPNLVTAFASFRILENVYDGLLKYDENMNLVPNIAEKYEVPDPNTIIFTIRDNVYFHNGEKLTIEDVLYTFERIMDEEVGSPAAAYYSEVESIEVLDSKRIQFKLKVPMANTLLINFASTNSAIVSKEFVETGNNLQLKTNGTGPFFMSEYVPGDHITLEKNSNYFIPNQPYLDKIIFRIMPEEISRVTALRNGDVDLIEIKEPLSLRSLQSNNYKVYRQPALSYYLLGFNTTREPLNNPRVRSALSLAIDREEIINMVAFGEGTITGPINPTVQPWTITPENFEEYEYNPEKAKSILAEVGYPNGFEFNIMTASRYSFDKIAQVIQSQLSKIGVKVNIELVEWGIFLNRWGESDFDSFISLNSGSIDPDVQFYRTFHSNGSTNVFLYNNSIVDKLLEEGRKEPNVVERIKIYNQLQNILVKEAPILFLYSPNVLYASQSYVEGFKPLANESLIFLRETRIEE</sequence>
<dbReference type="InterPro" id="IPR000914">
    <property type="entry name" value="SBP_5_dom"/>
</dbReference>
<dbReference type="PANTHER" id="PTHR30290:SF9">
    <property type="entry name" value="OLIGOPEPTIDE-BINDING PROTEIN APPA"/>
    <property type="match status" value="1"/>
</dbReference>
<proteinExistence type="inferred from homology"/>
<dbReference type="PANTHER" id="PTHR30290">
    <property type="entry name" value="PERIPLASMIC BINDING COMPONENT OF ABC TRANSPORTER"/>
    <property type="match status" value="1"/>
</dbReference>
<dbReference type="Gene3D" id="3.40.190.10">
    <property type="entry name" value="Periplasmic binding protein-like II"/>
    <property type="match status" value="1"/>
</dbReference>
<dbReference type="InterPro" id="IPR030678">
    <property type="entry name" value="Peptide/Ni-bd"/>
</dbReference>
<dbReference type="GO" id="GO:1904680">
    <property type="term" value="F:peptide transmembrane transporter activity"/>
    <property type="evidence" value="ECO:0007669"/>
    <property type="project" value="TreeGrafter"/>
</dbReference>
<dbReference type="RefSeq" id="WP_103076663.1">
    <property type="nucleotide sequence ID" value="NZ_AZRN01000011.1"/>
</dbReference>
<evidence type="ECO:0000256" key="2">
    <source>
        <dbReference type="ARBA" id="ARBA00022448"/>
    </source>
</evidence>
<gene>
    <name evidence="5" type="ORF">X927_03290</name>
</gene>
<protein>
    <submittedName>
        <fullName evidence="5">ABC transporter substrate-binding protein</fullName>
    </submittedName>
</protein>
<dbReference type="GO" id="GO:0015833">
    <property type="term" value="P:peptide transport"/>
    <property type="evidence" value="ECO:0007669"/>
    <property type="project" value="TreeGrafter"/>
</dbReference>
<evidence type="ECO:0000256" key="1">
    <source>
        <dbReference type="ARBA" id="ARBA00005695"/>
    </source>
</evidence>
<dbReference type="EMBL" id="AZRN01000011">
    <property type="protein sequence ID" value="PNS00363.1"/>
    <property type="molecule type" value="Genomic_DNA"/>
</dbReference>
<dbReference type="SUPFAM" id="SSF53850">
    <property type="entry name" value="Periplasmic binding protein-like II"/>
    <property type="match status" value="1"/>
</dbReference>
<dbReference type="PIRSF" id="PIRSF002741">
    <property type="entry name" value="MppA"/>
    <property type="match status" value="1"/>
</dbReference>
<reference evidence="5 6" key="1">
    <citation type="submission" date="2013-12" db="EMBL/GenBank/DDBJ databases">
        <title>Comparative genomics of Petrotoga isolates.</title>
        <authorList>
            <person name="Nesbo C.L."/>
            <person name="Charchuk R."/>
            <person name="Chow K."/>
        </authorList>
    </citation>
    <scope>NUCLEOTIDE SEQUENCE [LARGE SCALE GENOMIC DNA]</scope>
    <source>
        <strain evidence="5 6">DSM 14811</strain>
    </source>
</reference>
<accession>A0A2K1PC41</accession>
<dbReference type="CDD" id="cd08516">
    <property type="entry name" value="PBP2_NikA_DppA_OppA_like_11"/>
    <property type="match status" value="1"/>
</dbReference>
<dbReference type="Pfam" id="PF00496">
    <property type="entry name" value="SBP_bac_5"/>
    <property type="match status" value="1"/>
</dbReference>